<dbReference type="RefSeq" id="WP_102195206.1">
    <property type="nucleotide sequence ID" value="NZ_NIPR01000004.1"/>
</dbReference>
<evidence type="ECO:0000313" key="2">
    <source>
        <dbReference type="EMBL" id="PMD73227.1"/>
    </source>
</evidence>
<accession>A0A2N7AWR3</accession>
<dbReference type="InterPro" id="IPR000073">
    <property type="entry name" value="AB_hydrolase_1"/>
</dbReference>
<feature type="domain" description="AB hydrolase-1" evidence="1">
    <location>
        <begin position="21"/>
        <end position="131"/>
    </location>
</feature>
<dbReference type="PANTHER" id="PTHR43194">
    <property type="entry name" value="HYDROLASE ALPHA/BETA FOLD FAMILY"/>
    <property type="match status" value="1"/>
</dbReference>
<evidence type="ECO:0000259" key="1">
    <source>
        <dbReference type="Pfam" id="PF00561"/>
    </source>
</evidence>
<dbReference type="InterPro" id="IPR050228">
    <property type="entry name" value="Carboxylesterase_BioH"/>
</dbReference>
<sequence>MKFLTNDKVELDYHKYGQGQPVVLVEGFGGYQEIWRLQVDYLTEMNCQVITYDHRNHGHSQRTDKGLQMDRLTDDLSELINYLYLDKPILVGHSMGASICYDYLSRYQNIKALMAIDQSPKMLNDSNWKYGFENLNANNLKKKLSEPDKAHETVNGLDNRIVFDLNEAKTKYPFNRISNLPLLLDHAQKDWRKVLLKTQIPIDLVVAKQSPYFNCNFAKKLAGQNSFIKQYCLENCGHDIMAEVPDEFNQTLRHFIFRNLKK</sequence>
<keyword evidence="2" id="KW-0378">Hydrolase</keyword>
<dbReference type="Pfam" id="PF00561">
    <property type="entry name" value="Abhydrolase_1"/>
    <property type="match status" value="1"/>
</dbReference>
<reference evidence="2 3" key="1">
    <citation type="submission" date="2017-05" db="EMBL/GenBank/DDBJ databases">
        <title>Lactobacillus nurukis nov., sp. nov., isolated from nuruk.</title>
        <authorList>
            <person name="Kim S.-J."/>
        </authorList>
    </citation>
    <scope>NUCLEOTIDE SEQUENCE [LARGE SCALE GENOMIC DNA]</scope>
    <source>
        <strain evidence="2 3">SYF10-1a</strain>
    </source>
</reference>
<dbReference type="GO" id="GO:0016787">
    <property type="term" value="F:hydrolase activity"/>
    <property type="evidence" value="ECO:0007669"/>
    <property type="project" value="UniProtKB-KW"/>
</dbReference>
<comment type="caution">
    <text evidence="2">The sequence shown here is derived from an EMBL/GenBank/DDBJ whole genome shotgun (WGS) entry which is preliminary data.</text>
</comment>
<gene>
    <name evidence="2" type="ORF">CBP76_01730</name>
</gene>
<dbReference type="Gene3D" id="3.40.50.1820">
    <property type="entry name" value="alpha/beta hydrolase"/>
    <property type="match status" value="1"/>
</dbReference>
<dbReference type="Proteomes" id="UP000235649">
    <property type="component" value="Unassembled WGS sequence"/>
</dbReference>
<dbReference type="AlphaFoldDB" id="A0A2N7AWR3"/>
<name>A0A2N7AWR3_9LACO</name>
<dbReference type="OrthoDB" id="9805423at2"/>
<evidence type="ECO:0000313" key="3">
    <source>
        <dbReference type="Proteomes" id="UP000235649"/>
    </source>
</evidence>
<dbReference type="PANTHER" id="PTHR43194:SF2">
    <property type="entry name" value="PEROXISOMAL MEMBRANE PROTEIN LPX1"/>
    <property type="match status" value="1"/>
</dbReference>
<proteinExistence type="predicted"/>
<dbReference type="SUPFAM" id="SSF53474">
    <property type="entry name" value="alpha/beta-Hydrolases"/>
    <property type="match status" value="1"/>
</dbReference>
<dbReference type="InterPro" id="IPR029058">
    <property type="entry name" value="AB_hydrolase_fold"/>
</dbReference>
<organism evidence="2 3">
    <name type="scientific">Companilactobacillus nuruki</name>
    <dbReference type="NCBI Taxonomy" id="1993540"/>
    <lineage>
        <taxon>Bacteria</taxon>
        <taxon>Bacillati</taxon>
        <taxon>Bacillota</taxon>
        <taxon>Bacilli</taxon>
        <taxon>Lactobacillales</taxon>
        <taxon>Lactobacillaceae</taxon>
        <taxon>Companilactobacillus</taxon>
    </lineage>
</organism>
<dbReference type="EMBL" id="NIPR01000004">
    <property type="protein sequence ID" value="PMD73227.1"/>
    <property type="molecule type" value="Genomic_DNA"/>
</dbReference>
<keyword evidence="3" id="KW-1185">Reference proteome</keyword>
<protein>
    <submittedName>
        <fullName evidence="2">Alpha/beta hydrolase</fullName>
    </submittedName>
</protein>